<evidence type="ECO:0000313" key="7">
    <source>
        <dbReference type="EMBL" id="AGK62250.1"/>
    </source>
</evidence>
<sequence length="197" mass="21459">MNARLNILIVGVGGQGVLTSSNIIARAAMRKGMNVLTSETHGMAQRGGSVEVHVRIGDVHSPLIPFGSADIVIALEPVEALRYAHYMNENTMIILNSRKIKPTTVNVGLAEYPEIEEIIERLKTVTEKIKVVDASAIAEKVARVQATNVVVLGMLAKVLEGRFLTLEDLEYGVRAFLPERLVEINLKALKAGYESLS</sequence>
<dbReference type="PANTHER" id="PTHR43854">
    <property type="entry name" value="INDOLEPYRUVATE OXIDOREDUCTASE SUBUNIT IORB"/>
    <property type="match status" value="1"/>
</dbReference>
<dbReference type="Pfam" id="PF01558">
    <property type="entry name" value="POR"/>
    <property type="match status" value="1"/>
</dbReference>
<evidence type="ECO:0000256" key="1">
    <source>
        <dbReference type="ARBA" id="ARBA00002995"/>
    </source>
</evidence>
<accession>N0BPG0</accession>
<dbReference type="InterPro" id="IPR019752">
    <property type="entry name" value="Pyrv/ketoisovalerate_OxRed_cat"/>
</dbReference>
<dbReference type="GO" id="GO:0043805">
    <property type="term" value="F:indolepyruvate ferredoxin oxidoreductase activity"/>
    <property type="evidence" value="ECO:0007669"/>
    <property type="project" value="UniProtKB-EC"/>
</dbReference>
<dbReference type="EMBL" id="CP005290">
    <property type="protein sequence ID" value="AGK62250.1"/>
    <property type="molecule type" value="Genomic_DNA"/>
</dbReference>
<dbReference type="HOGENOM" id="CLU_087284_1_1_2"/>
<feature type="domain" description="Pyruvate/ketoisovalerate oxidoreductase catalytic" evidence="6">
    <location>
        <begin position="13"/>
        <end position="194"/>
    </location>
</feature>
<dbReference type="InterPro" id="IPR002869">
    <property type="entry name" value="Pyrv_flavodox_OxRed_cen"/>
</dbReference>
<evidence type="ECO:0000256" key="2">
    <source>
        <dbReference type="ARBA" id="ARBA00011238"/>
    </source>
</evidence>
<dbReference type="PANTHER" id="PTHR43854:SF1">
    <property type="entry name" value="INDOLEPYRUVATE OXIDOREDUCTASE SUBUNIT IORB"/>
    <property type="match status" value="1"/>
</dbReference>
<dbReference type="STRING" id="387631.Asulf_02298"/>
<proteinExistence type="predicted"/>
<evidence type="ECO:0000256" key="5">
    <source>
        <dbReference type="NCBIfam" id="TIGR03334"/>
    </source>
</evidence>
<dbReference type="InterPro" id="IPR017719">
    <property type="entry name" value="Indolepyruvate_Fd_OxRdtase_bsu"/>
</dbReference>
<dbReference type="Proteomes" id="UP000013307">
    <property type="component" value="Chromosome"/>
</dbReference>
<dbReference type="AlphaFoldDB" id="N0BPG0"/>
<keyword evidence="7" id="KW-0670">Pyruvate</keyword>
<dbReference type="Gene3D" id="3.40.920.10">
    <property type="entry name" value="Pyruvate-ferredoxin oxidoreductase, PFOR, domain III"/>
    <property type="match status" value="1"/>
</dbReference>
<gene>
    <name evidence="7" type="ORF">Asulf_02298</name>
</gene>
<dbReference type="KEGG" id="ast:Asulf_02298"/>
<dbReference type="GeneID" id="15393931"/>
<evidence type="ECO:0000256" key="3">
    <source>
        <dbReference type="ARBA" id="ARBA00023002"/>
    </source>
</evidence>
<organism evidence="7 8">
    <name type="scientific">Archaeoglobus sulfaticallidus PM70-1</name>
    <dbReference type="NCBI Taxonomy" id="387631"/>
    <lineage>
        <taxon>Archaea</taxon>
        <taxon>Methanobacteriati</taxon>
        <taxon>Methanobacteriota</taxon>
        <taxon>Archaeoglobi</taxon>
        <taxon>Archaeoglobales</taxon>
        <taxon>Archaeoglobaceae</taxon>
        <taxon>Archaeoglobus</taxon>
    </lineage>
</organism>
<dbReference type="NCBIfam" id="TIGR03334">
    <property type="entry name" value="IOR_beta"/>
    <property type="match status" value="1"/>
</dbReference>
<dbReference type="OrthoDB" id="53326at2157"/>
<comment type="function">
    <text evidence="1">Catalyzes the ferredoxin-dependent oxidative decarboxylation of arylpyruvates.</text>
</comment>
<protein>
    <recommendedName>
        <fullName evidence="5">Indolepyruvate ferredoxin oxidoreductase subunit beta</fullName>
        <ecNumber evidence="5">1.2.7.8</ecNumber>
    </recommendedName>
</protein>
<dbReference type="eggNOG" id="arCOG01602">
    <property type="taxonomic scope" value="Archaea"/>
</dbReference>
<evidence type="ECO:0000256" key="4">
    <source>
        <dbReference type="ARBA" id="ARBA00048332"/>
    </source>
</evidence>
<comment type="catalytic activity">
    <reaction evidence="4">
        <text>indole-3-pyruvate + 2 oxidized [2Fe-2S]-[ferredoxin] + CoA = (indol-3-yl)acetyl-CoA + 2 reduced [2Fe-2S]-[ferredoxin] + CO2 + H(+)</text>
        <dbReference type="Rhea" id="RHEA:12645"/>
        <dbReference type="Rhea" id="RHEA-COMP:10000"/>
        <dbReference type="Rhea" id="RHEA-COMP:10001"/>
        <dbReference type="ChEBI" id="CHEBI:15378"/>
        <dbReference type="ChEBI" id="CHEBI:16526"/>
        <dbReference type="ChEBI" id="CHEBI:17640"/>
        <dbReference type="ChEBI" id="CHEBI:33737"/>
        <dbReference type="ChEBI" id="CHEBI:33738"/>
        <dbReference type="ChEBI" id="CHEBI:57271"/>
        <dbReference type="ChEBI" id="CHEBI:57287"/>
        <dbReference type="EC" id="1.2.7.8"/>
    </reaction>
</comment>
<name>N0BPG0_9EURY</name>
<dbReference type="RefSeq" id="WP_015591846.1">
    <property type="nucleotide sequence ID" value="NC_021169.1"/>
</dbReference>
<evidence type="ECO:0000313" key="8">
    <source>
        <dbReference type="Proteomes" id="UP000013307"/>
    </source>
</evidence>
<dbReference type="EC" id="1.2.7.8" evidence="5"/>
<evidence type="ECO:0000259" key="6">
    <source>
        <dbReference type="Pfam" id="PF01558"/>
    </source>
</evidence>
<reference evidence="7 8" key="1">
    <citation type="journal article" date="2013" name="Genome Announc.">
        <title>Complete Genome Sequence of the Thermophilic and Facultatively Chemolithoautotrophic Sulfate Reducer Archaeoglobus sulfaticallidus Strain PM70-1T.</title>
        <authorList>
            <person name="Stokke R."/>
            <person name="Hocking W.P."/>
            <person name="Steinsbu B.O."/>
            <person name="Steen I.H."/>
        </authorList>
    </citation>
    <scope>NUCLEOTIDE SEQUENCE [LARGE SCALE GENOMIC DNA]</scope>
    <source>
        <strain evidence="7">PM70-1</strain>
    </source>
</reference>
<dbReference type="InterPro" id="IPR052198">
    <property type="entry name" value="IorB_Oxidoreductase"/>
</dbReference>
<keyword evidence="8" id="KW-1185">Reference proteome</keyword>
<comment type="subunit">
    <text evidence="2">Heterodimer of the IorA and IorB subunits.</text>
</comment>
<keyword evidence="3" id="KW-0560">Oxidoreductase</keyword>
<dbReference type="SUPFAM" id="SSF53323">
    <property type="entry name" value="Pyruvate-ferredoxin oxidoreductase, PFOR, domain III"/>
    <property type="match status" value="1"/>
</dbReference>